<evidence type="ECO:0000313" key="1">
    <source>
        <dbReference type="EMBL" id="OQD81161.1"/>
    </source>
</evidence>
<reference evidence="2" key="1">
    <citation type="journal article" date="2017" name="Nat. Microbiol.">
        <title>Global analysis of biosynthetic gene clusters reveals vast potential of secondary metabolite production in Penicillium species.</title>
        <authorList>
            <person name="Nielsen J.C."/>
            <person name="Grijseels S."/>
            <person name="Prigent S."/>
            <person name="Ji B."/>
            <person name="Dainat J."/>
            <person name="Nielsen K.F."/>
            <person name="Frisvad J.C."/>
            <person name="Workman M."/>
            <person name="Nielsen J."/>
        </authorList>
    </citation>
    <scope>NUCLEOTIDE SEQUENCE [LARGE SCALE GENOMIC DNA]</scope>
    <source>
        <strain evidence="2">IBT 31811</strain>
    </source>
</reference>
<gene>
    <name evidence="1" type="ORF">PENANT_c029G08961</name>
</gene>
<sequence>MSLYSYNLNVSTSVNRICSDTCGEFLTRD</sequence>
<dbReference type="Proteomes" id="UP000191672">
    <property type="component" value="Unassembled WGS sequence"/>
</dbReference>
<organism evidence="1 2">
    <name type="scientific">Penicillium antarcticum</name>
    <dbReference type="NCBI Taxonomy" id="416450"/>
    <lineage>
        <taxon>Eukaryota</taxon>
        <taxon>Fungi</taxon>
        <taxon>Dikarya</taxon>
        <taxon>Ascomycota</taxon>
        <taxon>Pezizomycotina</taxon>
        <taxon>Eurotiomycetes</taxon>
        <taxon>Eurotiomycetidae</taxon>
        <taxon>Eurotiales</taxon>
        <taxon>Aspergillaceae</taxon>
        <taxon>Penicillium</taxon>
    </lineage>
</organism>
<keyword evidence="2" id="KW-1185">Reference proteome</keyword>
<proteinExistence type="predicted"/>
<comment type="caution">
    <text evidence="1">The sequence shown here is derived from an EMBL/GenBank/DDBJ whole genome shotgun (WGS) entry which is preliminary data.</text>
</comment>
<evidence type="ECO:0000313" key="2">
    <source>
        <dbReference type="Proteomes" id="UP000191672"/>
    </source>
</evidence>
<name>A0A1V6PW15_9EURO</name>
<protein>
    <submittedName>
        <fullName evidence="1">Uncharacterized protein</fullName>
    </submittedName>
</protein>
<accession>A0A1V6PW15</accession>
<dbReference type="EMBL" id="MDYN01000029">
    <property type="protein sequence ID" value="OQD81161.1"/>
    <property type="molecule type" value="Genomic_DNA"/>
</dbReference>
<dbReference type="AlphaFoldDB" id="A0A1V6PW15"/>